<keyword evidence="9" id="KW-1185">Reference proteome</keyword>
<gene>
    <name evidence="6" type="primary">rpsS</name>
    <name evidence="8" type="ORF">JFN88_12045</name>
</gene>
<dbReference type="GO" id="GO:0006412">
    <property type="term" value="P:translation"/>
    <property type="evidence" value="ECO:0007669"/>
    <property type="project" value="UniProtKB-UniRule"/>
</dbReference>
<comment type="function">
    <text evidence="1 6">Protein S19 forms a complex with S13 that binds strongly to the 16S ribosomal RNA.</text>
</comment>
<evidence type="ECO:0000256" key="6">
    <source>
        <dbReference type="HAMAP-Rule" id="MF_00531"/>
    </source>
</evidence>
<evidence type="ECO:0000256" key="2">
    <source>
        <dbReference type="ARBA" id="ARBA00007345"/>
    </source>
</evidence>
<dbReference type="Pfam" id="PF00203">
    <property type="entry name" value="Ribosomal_S19"/>
    <property type="match status" value="1"/>
</dbReference>
<evidence type="ECO:0000313" key="8">
    <source>
        <dbReference type="EMBL" id="MBJ6361997.1"/>
    </source>
</evidence>
<dbReference type="AlphaFoldDB" id="A0A934IZB5"/>
<dbReference type="Proteomes" id="UP000640274">
    <property type="component" value="Unassembled WGS sequence"/>
</dbReference>
<evidence type="ECO:0000256" key="7">
    <source>
        <dbReference type="RuleBase" id="RU003485"/>
    </source>
</evidence>
<dbReference type="GO" id="GO:0003735">
    <property type="term" value="F:structural constituent of ribosome"/>
    <property type="evidence" value="ECO:0007669"/>
    <property type="project" value="InterPro"/>
</dbReference>
<dbReference type="PRINTS" id="PR00975">
    <property type="entry name" value="RIBOSOMALS19"/>
</dbReference>
<evidence type="ECO:0000256" key="1">
    <source>
        <dbReference type="ARBA" id="ARBA00003239"/>
    </source>
</evidence>
<dbReference type="Gene3D" id="3.30.860.10">
    <property type="entry name" value="30s Ribosomal Protein S19, Chain A"/>
    <property type="match status" value="1"/>
</dbReference>
<sequence>MSRSLWKGPFNEIKIDSLSRVKKIWSRRSIILPRFINKVVSIHNGKTFIGCTITEEMIGFKSGQFASTRKRPIHKKKSKKK</sequence>
<dbReference type="SUPFAM" id="SSF54570">
    <property type="entry name" value="Ribosomal protein S19"/>
    <property type="match status" value="1"/>
</dbReference>
<dbReference type="PANTHER" id="PTHR11880">
    <property type="entry name" value="RIBOSOMAL PROTEIN S19P FAMILY MEMBER"/>
    <property type="match status" value="1"/>
</dbReference>
<evidence type="ECO:0000256" key="3">
    <source>
        <dbReference type="ARBA" id="ARBA00022980"/>
    </source>
</evidence>
<dbReference type="PIRSF" id="PIRSF002144">
    <property type="entry name" value="Ribosomal_S19"/>
    <property type="match status" value="1"/>
</dbReference>
<proteinExistence type="inferred from homology"/>
<dbReference type="GO" id="GO:1990904">
    <property type="term" value="C:ribonucleoprotein complex"/>
    <property type="evidence" value="ECO:0007669"/>
    <property type="project" value="UniProtKB-KW"/>
</dbReference>
<dbReference type="HAMAP" id="MF_00531">
    <property type="entry name" value="Ribosomal_uS19"/>
    <property type="match status" value="1"/>
</dbReference>
<dbReference type="EMBL" id="JAELUP010000063">
    <property type="protein sequence ID" value="MBJ6361997.1"/>
    <property type="molecule type" value="Genomic_DNA"/>
</dbReference>
<name>A0A934IZB5_9BACL</name>
<keyword evidence="6" id="KW-0694">RNA-binding</keyword>
<protein>
    <recommendedName>
        <fullName evidence="5 6">Small ribosomal subunit protein uS19</fullName>
    </recommendedName>
</protein>
<organism evidence="8 9">
    <name type="scientific">Paenibacillus roseus</name>
    <dbReference type="NCBI Taxonomy" id="2798579"/>
    <lineage>
        <taxon>Bacteria</taxon>
        <taxon>Bacillati</taxon>
        <taxon>Bacillota</taxon>
        <taxon>Bacilli</taxon>
        <taxon>Bacillales</taxon>
        <taxon>Paenibacillaceae</taxon>
        <taxon>Paenibacillus</taxon>
    </lineage>
</organism>
<keyword evidence="6" id="KW-0699">rRNA-binding</keyword>
<reference evidence="8" key="1">
    <citation type="submission" date="2020-12" db="EMBL/GenBank/DDBJ databases">
        <authorList>
            <person name="Huq M.A."/>
        </authorList>
    </citation>
    <scope>NUCLEOTIDE SEQUENCE</scope>
    <source>
        <strain evidence="8">MAHUQ-46</strain>
    </source>
</reference>
<dbReference type="GO" id="GO:0005840">
    <property type="term" value="C:ribosome"/>
    <property type="evidence" value="ECO:0007669"/>
    <property type="project" value="UniProtKB-KW"/>
</dbReference>
<keyword evidence="4 6" id="KW-0687">Ribonucleoprotein</keyword>
<evidence type="ECO:0000313" key="9">
    <source>
        <dbReference type="Proteomes" id="UP000640274"/>
    </source>
</evidence>
<dbReference type="PANTHER" id="PTHR11880:SF67">
    <property type="entry name" value="SMALL RIBOSOMAL SUBUNIT PROTEIN US19M"/>
    <property type="match status" value="1"/>
</dbReference>
<accession>A0A934IZB5</accession>
<comment type="caution">
    <text evidence="8">The sequence shown here is derived from an EMBL/GenBank/DDBJ whole genome shotgun (WGS) entry which is preliminary data.</text>
</comment>
<dbReference type="GO" id="GO:0000028">
    <property type="term" value="P:ribosomal small subunit assembly"/>
    <property type="evidence" value="ECO:0007669"/>
    <property type="project" value="TreeGrafter"/>
</dbReference>
<keyword evidence="3 6" id="KW-0689">Ribosomal protein</keyword>
<evidence type="ECO:0000256" key="4">
    <source>
        <dbReference type="ARBA" id="ARBA00023274"/>
    </source>
</evidence>
<dbReference type="InterPro" id="IPR002222">
    <property type="entry name" value="Ribosomal_uS19"/>
</dbReference>
<dbReference type="InterPro" id="IPR023575">
    <property type="entry name" value="Ribosomal_uS19_SF"/>
</dbReference>
<dbReference type="GO" id="GO:0019843">
    <property type="term" value="F:rRNA binding"/>
    <property type="evidence" value="ECO:0007669"/>
    <property type="project" value="UniProtKB-UniRule"/>
</dbReference>
<comment type="similarity">
    <text evidence="2 6 7">Belongs to the universal ribosomal protein uS19 family.</text>
</comment>
<evidence type="ECO:0000256" key="5">
    <source>
        <dbReference type="ARBA" id="ARBA00035163"/>
    </source>
</evidence>